<dbReference type="GO" id="GO:0046081">
    <property type="term" value="P:dUTP catabolic process"/>
    <property type="evidence" value="ECO:0007669"/>
    <property type="project" value="InterPro"/>
</dbReference>
<evidence type="ECO:0000256" key="2">
    <source>
        <dbReference type="ARBA" id="ARBA00012379"/>
    </source>
</evidence>
<evidence type="ECO:0000259" key="5">
    <source>
        <dbReference type="Pfam" id="PF00692"/>
    </source>
</evidence>
<accession>A0A0F9RSC6</accession>
<protein>
    <recommendedName>
        <fullName evidence="2">dUTP diphosphatase</fullName>
        <ecNumber evidence="2">3.6.1.23</ecNumber>
    </recommendedName>
</protein>
<comment type="similarity">
    <text evidence="1">Belongs to the dUTPase family.</text>
</comment>
<dbReference type="Gene3D" id="2.70.40.10">
    <property type="match status" value="1"/>
</dbReference>
<dbReference type="EMBL" id="LAZR01000795">
    <property type="protein sequence ID" value="KKN57634.1"/>
    <property type="molecule type" value="Genomic_DNA"/>
</dbReference>
<dbReference type="GO" id="GO:0000287">
    <property type="term" value="F:magnesium ion binding"/>
    <property type="evidence" value="ECO:0007669"/>
    <property type="project" value="InterPro"/>
</dbReference>
<dbReference type="InterPro" id="IPR033704">
    <property type="entry name" value="dUTPase_trimeric"/>
</dbReference>
<dbReference type="InterPro" id="IPR029054">
    <property type="entry name" value="dUTPase-like"/>
</dbReference>
<keyword evidence="3" id="KW-0378">Hydrolase</keyword>
<dbReference type="CDD" id="cd07557">
    <property type="entry name" value="trimeric_dUTPase"/>
    <property type="match status" value="1"/>
</dbReference>
<feature type="domain" description="dUTPase-like" evidence="5">
    <location>
        <begin position="53"/>
        <end position="163"/>
    </location>
</feature>
<evidence type="ECO:0000313" key="6">
    <source>
        <dbReference type="EMBL" id="KKN57634.1"/>
    </source>
</evidence>
<dbReference type="NCBIfam" id="TIGR00576">
    <property type="entry name" value="dut"/>
    <property type="match status" value="1"/>
</dbReference>
<proteinExistence type="inferred from homology"/>
<keyword evidence="4" id="KW-0546">Nucleotide metabolism</keyword>
<sequence length="164" mass="18695">MIKIKIKKIGKNSKLPIRLNDEDAGFDAYIYGFQKYAKQKIDKSENPIDINKSEYILNPLQRVDCRLGFATEIPKGYYAQILSRSGLALWYGITALNSPATIDSGFRNEWMVIIVNLSDKPYKLKIGDRICQIIIRKLVDFEFEEVEELNQSERGLNGLGSTGK</sequence>
<dbReference type="InterPro" id="IPR008181">
    <property type="entry name" value="dUTPase"/>
</dbReference>
<dbReference type="PANTHER" id="PTHR11241">
    <property type="entry name" value="DEOXYURIDINE 5'-TRIPHOSPHATE NUCLEOTIDOHYDROLASE"/>
    <property type="match status" value="1"/>
</dbReference>
<dbReference type="Pfam" id="PF00692">
    <property type="entry name" value="dUTPase"/>
    <property type="match status" value="1"/>
</dbReference>
<dbReference type="GO" id="GO:0004170">
    <property type="term" value="F:dUTP diphosphatase activity"/>
    <property type="evidence" value="ECO:0007669"/>
    <property type="project" value="UniProtKB-EC"/>
</dbReference>
<evidence type="ECO:0000256" key="4">
    <source>
        <dbReference type="ARBA" id="ARBA00023080"/>
    </source>
</evidence>
<organism evidence="6">
    <name type="scientific">marine sediment metagenome</name>
    <dbReference type="NCBI Taxonomy" id="412755"/>
    <lineage>
        <taxon>unclassified sequences</taxon>
        <taxon>metagenomes</taxon>
        <taxon>ecological metagenomes</taxon>
    </lineage>
</organism>
<name>A0A0F9RSC6_9ZZZZ</name>
<gene>
    <name evidence="6" type="ORF">LCGC14_0560060</name>
</gene>
<dbReference type="SUPFAM" id="SSF51283">
    <property type="entry name" value="dUTPase-like"/>
    <property type="match status" value="1"/>
</dbReference>
<comment type="caution">
    <text evidence="6">The sequence shown here is derived from an EMBL/GenBank/DDBJ whole genome shotgun (WGS) entry which is preliminary data.</text>
</comment>
<reference evidence="6" key="1">
    <citation type="journal article" date="2015" name="Nature">
        <title>Complex archaea that bridge the gap between prokaryotes and eukaryotes.</title>
        <authorList>
            <person name="Spang A."/>
            <person name="Saw J.H."/>
            <person name="Jorgensen S.L."/>
            <person name="Zaremba-Niedzwiedzka K."/>
            <person name="Martijn J."/>
            <person name="Lind A.E."/>
            <person name="van Eijk R."/>
            <person name="Schleper C."/>
            <person name="Guy L."/>
            <person name="Ettema T.J."/>
        </authorList>
    </citation>
    <scope>NUCLEOTIDE SEQUENCE</scope>
</reference>
<dbReference type="GO" id="GO:0006226">
    <property type="term" value="P:dUMP biosynthetic process"/>
    <property type="evidence" value="ECO:0007669"/>
    <property type="project" value="InterPro"/>
</dbReference>
<dbReference type="AlphaFoldDB" id="A0A0F9RSC6"/>
<evidence type="ECO:0000256" key="1">
    <source>
        <dbReference type="ARBA" id="ARBA00006581"/>
    </source>
</evidence>
<dbReference type="EC" id="3.6.1.23" evidence="2"/>
<dbReference type="NCBIfam" id="NF001862">
    <property type="entry name" value="PRK00601.1"/>
    <property type="match status" value="1"/>
</dbReference>
<dbReference type="PANTHER" id="PTHR11241:SF0">
    <property type="entry name" value="DEOXYURIDINE 5'-TRIPHOSPHATE NUCLEOTIDOHYDROLASE"/>
    <property type="match status" value="1"/>
</dbReference>
<evidence type="ECO:0000256" key="3">
    <source>
        <dbReference type="ARBA" id="ARBA00022801"/>
    </source>
</evidence>
<dbReference type="InterPro" id="IPR036157">
    <property type="entry name" value="dUTPase-like_sf"/>
</dbReference>